<keyword evidence="1" id="KW-0812">Transmembrane</keyword>
<dbReference type="RefSeq" id="WP_269427072.1">
    <property type="nucleotide sequence ID" value="NZ_JAPWGM010000002.1"/>
</dbReference>
<keyword evidence="1" id="KW-1133">Transmembrane helix</keyword>
<name>A0ABT4L8I7_9SPHI</name>
<accession>A0ABT4L8I7</accession>
<keyword evidence="3" id="KW-1185">Reference proteome</keyword>
<organism evidence="2 3">
    <name type="scientific">Pedobacter punctiformis</name>
    <dbReference type="NCBI Taxonomy" id="3004097"/>
    <lineage>
        <taxon>Bacteria</taxon>
        <taxon>Pseudomonadati</taxon>
        <taxon>Bacteroidota</taxon>
        <taxon>Sphingobacteriia</taxon>
        <taxon>Sphingobacteriales</taxon>
        <taxon>Sphingobacteriaceae</taxon>
        <taxon>Pedobacter</taxon>
    </lineage>
</organism>
<evidence type="ECO:0008006" key="4">
    <source>
        <dbReference type="Google" id="ProtNLM"/>
    </source>
</evidence>
<keyword evidence="1" id="KW-0472">Membrane</keyword>
<proteinExistence type="predicted"/>
<dbReference type="Proteomes" id="UP001144347">
    <property type="component" value="Unassembled WGS sequence"/>
</dbReference>
<comment type="caution">
    <text evidence="2">The sequence shown here is derived from an EMBL/GenBank/DDBJ whole genome shotgun (WGS) entry which is preliminary data.</text>
</comment>
<protein>
    <recommendedName>
        <fullName evidence="4">Bacterial Pleckstrin homology domain-containing protein</fullName>
    </recommendedName>
</protein>
<evidence type="ECO:0000313" key="3">
    <source>
        <dbReference type="Proteomes" id="UP001144347"/>
    </source>
</evidence>
<evidence type="ECO:0000313" key="2">
    <source>
        <dbReference type="EMBL" id="MCZ4244007.1"/>
    </source>
</evidence>
<dbReference type="EMBL" id="JAPWGM010000002">
    <property type="protein sequence ID" value="MCZ4244007.1"/>
    <property type="molecule type" value="Genomic_DNA"/>
</dbReference>
<feature type="transmembrane region" description="Helical" evidence="1">
    <location>
        <begin position="12"/>
        <end position="32"/>
    </location>
</feature>
<gene>
    <name evidence="2" type="ORF">O0955_08315</name>
</gene>
<reference evidence="2" key="1">
    <citation type="submission" date="2022-12" db="EMBL/GenBank/DDBJ databases">
        <title>Genome sequence of HCMS5-2.</title>
        <authorList>
            <person name="Woo H."/>
        </authorList>
    </citation>
    <scope>NUCLEOTIDE SEQUENCE</scope>
    <source>
        <strain evidence="2">HCMS5-2</strain>
    </source>
</reference>
<evidence type="ECO:0000256" key="1">
    <source>
        <dbReference type="SAM" id="Phobius"/>
    </source>
</evidence>
<sequence length="173" mass="20742">MEFEEKQHLRLWWLYILLGVETIVVLSIILFDKGGMSFQQLREIYFLPFAAILLPFILIYVIQKNTLTLNINADGISYKYFPFRISKRLFDWKSITKVYIRKYDALSEYGGWGYRTRLWFKFKDRAYLLNNESRGLQIEFSNGKKLLFSSNKIDELQLFLINLKTKYNIQAIH</sequence>
<feature type="transmembrane region" description="Helical" evidence="1">
    <location>
        <begin position="44"/>
        <end position="62"/>
    </location>
</feature>